<dbReference type="Proteomes" id="UP000199025">
    <property type="component" value="Unassembled WGS sequence"/>
</dbReference>
<dbReference type="EMBL" id="FORP01000005">
    <property type="protein sequence ID" value="SFJ38415.1"/>
    <property type="molecule type" value="Genomic_DNA"/>
</dbReference>
<dbReference type="STRING" id="115433.SAMN05421835_10529"/>
<gene>
    <name evidence="2" type="ORF">SAMN05421835_10529</name>
</gene>
<proteinExistence type="predicted"/>
<evidence type="ECO:0000313" key="3">
    <source>
        <dbReference type="Proteomes" id="UP000199025"/>
    </source>
</evidence>
<dbReference type="AlphaFoldDB" id="A0A1I3QWY6"/>
<feature type="compositionally biased region" description="Polar residues" evidence="1">
    <location>
        <begin position="1"/>
        <end position="14"/>
    </location>
</feature>
<dbReference type="RefSeq" id="WP_091505698.1">
    <property type="nucleotide sequence ID" value="NZ_CBDQZW010000081.1"/>
</dbReference>
<evidence type="ECO:0000313" key="2">
    <source>
        <dbReference type="EMBL" id="SFJ38415.1"/>
    </source>
</evidence>
<accession>A0A1I3QWY6</accession>
<evidence type="ECO:0000256" key="1">
    <source>
        <dbReference type="SAM" id="MobiDB-lite"/>
    </source>
</evidence>
<dbReference type="PANTHER" id="PTHR42110">
    <property type="entry name" value="L-ASPARAGINASE, PUTATIVE (AFU_ORTHOLOGUE AFUA_3G11890)-RELATED"/>
    <property type="match status" value="1"/>
</dbReference>
<dbReference type="Pfam" id="PF06089">
    <property type="entry name" value="Asparaginase_II"/>
    <property type="match status" value="1"/>
</dbReference>
<keyword evidence="3" id="KW-1185">Reference proteome</keyword>
<dbReference type="PANTHER" id="PTHR42110:SF1">
    <property type="entry name" value="L-ASPARAGINASE, PUTATIVE (AFU_ORTHOLOGUE AFUA_3G11890)-RELATED"/>
    <property type="match status" value="1"/>
</dbReference>
<name>A0A1I3QWY6_9PSEU</name>
<feature type="region of interest" description="Disordered" evidence="1">
    <location>
        <begin position="1"/>
        <end position="22"/>
    </location>
</feature>
<reference evidence="2 3" key="1">
    <citation type="submission" date="2016-10" db="EMBL/GenBank/DDBJ databases">
        <authorList>
            <person name="de Groot N.N."/>
        </authorList>
    </citation>
    <scope>NUCLEOTIDE SEQUENCE [LARGE SCALE GENOMIC DNA]</scope>
    <source>
        <strain evidence="2 3">DSM 44468</strain>
    </source>
</reference>
<sequence length="330" mass="33756">MASPSTTSASSGQLRTPRHVPVAETTRGGLVECVHYGSAVATSPDGTPSLVIGDPEAPVYPRSSLKPLQAVAMVRAGLSLPADLLALSASSHSGAAEHQDGAARILARYGLDESALENTPDLPYGAAERERWLSSGHPPTRLAQNCSGKHAAMAATCVVNGWPVAGYLDPAHPLQRLVEDTLTELVGEEPFAVSTDGCGTPLFAYSLTAMARAYGRLAAAAADTPEGAVAAAMRAHPGMVAGDRRDVTVLMRAVPGLLAKDGAEAVQVVGLPDGRGVAVKIADGGDRARMPVTVRVLRELGFGARSLDGLATSPVLGGGRPVGLVRAAEA</sequence>
<dbReference type="InterPro" id="IPR010349">
    <property type="entry name" value="Asparaginase_II"/>
</dbReference>
<organism evidence="2 3">
    <name type="scientific">Amycolatopsis sacchari</name>
    <dbReference type="NCBI Taxonomy" id="115433"/>
    <lineage>
        <taxon>Bacteria</taxon>
        <taxon>Bacillati</taxon>
        <taxon>Actinomycetota</taxon>
        <taxon>Actinomycetes</taxon>
        <taxon>Pseudonocardiales</taxon>
        <taxon>Pseudonocardiaceae</taxon>
        <taxon>Amycolatopsis</taxon>
    </lineage>
</organism>
<protein>
    <submittedName>
        <fullName evidence="2">Asparaginase</fullName>
    </submittedName>
</protein>
<dbReference type="OrthoDB" id="9780674at2"/>